<evidence type="ECO:0000313" key="1">
    <source>
        <dbReference type="EMBL" id="CAB4159784.1"/>
    </source>
</evidence>
<accession>A0A6J5NX26</accession>
<sequence length="94" mass="10588">MQLTLEVTNHEGTYQVSTNLFTIVLWERRFKRKAADMANGIGVEDLLFLAWEASKQSKIIVPSEFDKYCQQVTDVQVVEQEAQNPTQAAPTAGN</sequence>
<organism evidence="1">
    <name type="scientific">uncultured Caudovirales phage</name>
    <dbReference type="NCBI Taxonomy" id="2100421"/>
    <lineage>
        <taxon>Viruses</taxon>
        <taxon>Duplodnaviria</taxon>
        <taxon>Heunggongvirae</taxon>
        <taxon>Uroviricota</taxon>
        <taxon>Caudoviricetes</taxon>
        <taxon>Peduoviridae</taxon>
        <taxon>Maltschvirus</taxon>
        <taxon>Maltschvirus maltsch</taxon>
    </lineage>
</organism>
<protein>
    <submittedName>
        <fullName evidence="1">Uncharacterized protein</fullName>
    </submittedName>
</protein>
<gene>
    <name evidence="1" type="ORF">UFOVP718_21</name>
</gene>
<name>A0A6J5NX26_9CAUD</name>
<reference evidence="1" key="1">
    <citation type="submission" date="2020-04" db="EMBL/GenBank/DDBJ databases">
        <authorList>
            <person name="Chiriac C."/>
            <person name="Salcher M."/>
            <person name="Ghai R."/>
            <person name="Kavagutti S V."/>
        </authorList>
    </citation>
    <scope>NUCLEOTIDE SEQUENCE</scope>
</reference>
<proteinExistence type="predicted"/>
<dbReference type="EMBL" id="LR796694">
    <property type="protein sequence ID" value="CAB4159784.1"/>
    <property type="molecule type" value="Genomic_DNA"/>
</dbReference>